<keyword evidence="2" id="KW-0808">Transferase</keyword>
<dbReference type="KEGG" id="pti:PHATR_4994"/>
<dbReference type="EMBL" id="CP001141">
    <property type="protein sequence ID" value="ACI65436.1"/>
    <property type="molecule type" value="Genomic_DNA"/>
</dbReference>
<evidence type="ECO:0000313" key="7">
    <source>
        <dbReference type="EMBL" id="ACI65436.1"/>
    </source>
</evidence>
<keyword evidence="5" id="KW-0067">ATP-binding</keyword>
<evidence type="ECO:0000313" key="8">
    <source>
        <dbReference type="Proteomes" id="UP000000759"/>
    </source>
</evidence>
<dbReference type="HOGENOM" id="CLU_291108_0_0_1"/>
<evidence type="ECO:0000256" key="5">
    <source>
        <dbReference type="ARBA" id="ARBA00022840"/>
    </source>
</evidence>
<dbReference type="SUPFAM" id="SSF56112">
    <property type="entry name" value="Protein kinase-like (PK-like)"/>
    <property type="match status" value="1"/>
</dbReference>
<accession>B5Y490</accession>
<dbReference type="Pfam" id="PF00069">
    <property type="entry name" value="Pkinase"/>
    <property type="match status" value="1"/>
</dbReference>
<dbReference type="GO" id="GO:0005524">
    <property type="term" value="F:ATP binding"/>
    <property type="evidence" value="ECO:0007669"/>
    <property type="project" value="UniProtKB-KW"/>
</dbReference>
<dbReference type="PROSITE" id="PS00108">
    <property type="entry name" value="PROTEIN_KINASE_ST"/>
    <property type="match status" value="1"/>
</dbReference>
<feature type="domain" description="Protein kinase" evidence="6">
    <location>
        <begin position="1"/>
        <end position="202"/>
    </location>
</feature>
<reference evidence="8" key="2">
    <citation type="submission" date="2008-08" db="EMBL/GenBank/DDBJ databases">
        <authorList>
            <consortium name="Diatom Consortium"/>
            <person name="Grigoriev I."/>
            <person name="Grimwood J."/>
            <person name="Kuo A."/>
            <person name="Otillar R.P."/>
            <person name="Salamov A."/>
            <person name="Detter J.C."/>
            <person name="Lindquist E."/>
            <person name="Shapiro H."/>
            <person name="Lucas S."/>
            <person name="Glavina del Rio T."/>
            <person name="Pitluck S."/>
            <person name="Rokhsar D."/>
            <person name="Bowler C."/>
        </authorList>
    </citation>
    <scope>GENOME REANNOTATION</scope>
    <source>
        <strain evidence="8">CCAP 1055/1</strain>
    </source>
</reference>
<protein>
    <recommendedName>
        <fullName evidence="6">Protein kinase domain-containing protein</fullName>
    </recommendedName>
</protein>
<dbReference type="STRING" id="556484.B5Y490"/>
<dbReference type="eggNOG" id="KOG0032">
    <property type="taxonomic scope" value="Eukaryota"/>
</dbReference>
<dbReference type="PaxDb" id="2850-Phatr4994"/>
<reference evidence="7 8" key="1">
    <citation type="journal article" date="2008" name="Nature">
        <title>The Phaeodactylum genome reveals the evolutionary history of diatom genomes.</title>
        <authorList>
            <person name="Bowler C."/>
            <person name="Allen A.E."/>
            <person name="Badger J.H."/>
            <person name="Grimwood J."/>
            <person name="Jabbari K."/>
            <person name="Kuo A."/>
            <person name="Maheswari U."/>
            <person name="Martens C."/>
            <person name="Maumus F."/>
            <person name="Otillar R.P."/>
            <person name="Rayko E."/>
            <person name="Salamov A."/>
            <person name="Vandepoele K."/>
            <person name="Beszteri B."/>
            <person name="Gruber A."/>
            <person name="Heijde M."/>
            <person name="Katinka M."/>
            <person name="Mock T."/>
            <person name="Valentin K."/>
            <person name="Verret F."/>
            <person name="Berges J.A."/>
            <person name="Brownlee C."/>
            <person name="Cadoret J.P."/>
            <person name="Chiovitti A."/>
            <person name="Choi C.J."/>
            <person name="Coesel S."/>
            <person name="De Martino A."/>
            <person name="Detter J.C."/>
            <person name="Durkin C."/>
            <person name="Falciatore A."/>
            <person name="Fournet J."/>
            <person name="Haruta M."/>
            <person name="Huysman M.J."/>
            <person name="Jenkins B.D."/>
            <person name="Jiroutova K."/>
            <person name="Jorgensen R.E."/>
            <person name="Joubert Y."/>
            <person name="Kaplan A."/>
            <person name="Kroger N."/>
            <person name="Kroth P.G."/>
            <person name="La Roche J."/>
            <person name="Lindquist E."/>
            <person name="Lommer M."/>
            <person name="Martin-Jezequel V."/>
            <person name="Lopez P.J."/>
            <person name="Lucas S."/>
            <person name="Mangogna M."/>
            <person name="McGinnis K."/>
            <person name="Medlin L.K."/>
            <person name="Montsant A."/>
            <person name="Oudot-Le Secq M.P."/>
            <person name="Napoli C."/>
            <person name="Obornik M."/>
            <person name="Parker M.S."/>
            <person name="Petit J.L."/>
            <person name="Porcel B.M."/>
            <person name="Poulsen N."/>
            <person name="Robison M."/>
            <person name="Rychlewski L."/>
            <person name="Rynearson T.A."/>
            <person name="Schmutz J."/>
            <person name="Shapiro H."/>
            <person name="Siaut M."/>
            <person name="Stanley M."/>
            <person name="Sussman M.R."/>
            <person name="Taylor A.R."/>
            <person name="Vardi A."/>
            <person name="von Dassow P."/>
            <person name="Vyverman W."/>
            <person name="Willis A."/>
            <person name="Wyrwicz L.S."/>
            <person name="Rokhsar D.S."/>
            <person name="Weissenbach J."/>
            <person name="Armbrust E.V."/>
            <person name="Green B.R."/>
            <person name="Van de Peer Y."/>
            <person name="Grigoriev I.V."/>
        </authorList>
    </citation>
    <scope>NUCLEOTIDE SEQUENCE [LARGE SCALE GENOMIC DNA]</scope>
    <source>
        <strain evidence="7 8">CCAP 1055/1</strain>
    </source>
</reference>
<dbReference type="RefSeq" id="XP_002185966.1">
    <property type="nucleotide sequence ID" value="XM_002185930.1"/>
</dbReference>
<organism evidence="7 8">
    <name type="scientific">Phaeodactylum tricornutum (strain CCAP 1055/1)</name>
    <dbReference type="NCBI Taxonomy" id="556484"/>
    <lineage>
        <taxon>Eukaryota</taxon>
        <taxon>Sar</taxon>
        <taxon>Stramenopiles</taxon>
        <taxon>Ochrophyta</taxon>
        <taxon>Bacillariophyta</taxon>
        <taxon>Bacillariophyceae</taxon>
        <taxon>Bacillariophycidae</taxon>
        <taxon>Naviculales</taxon>
        <taxon>Phaeodactylaceae</taxon>
        <taxon>Phaeodactylum</taxon>
    </lineage>
</organism>
<dbReference type="PANTHER" id="PTHR24349">
    <property type="entry name" value="SERINE/THREONINE-PROTEIN KINASE"/>
    <property type="match status" value="1"/>
</dbReference>
<keyword evidence="1" id="KW-0723">Serine/threonine-protein kinase</keyword>
<dbReference type="InterPro" id="IPR000719">
    <property type="entry name" value="Prot_kinase_dom"/>
</dbReference>
<dbReference type="InParanoid" id="B5Y490"/>
<dbReference type="InterPro" id="IPR050205">
    <property type="entry name" value="CDPK_Ser/Thr_kinases"/>
</dbReference>
<evidence type="ECO:0000256" key="3">
    <source>
        <dbReference type="ARBA" id="ARBA00022741"/>
    </source>
</evidence>
<evidence type="ECO:0000256" key="4">
    <source>
        <dbReference type="ARBA" id="ARBA00022777"/>
    </source>
</evidence>
<feature type="non-terminal residue" evidence="7">
    <location>
        <position position="209"/>
    </location>
</feature>
<keyword evidence="4" id="KW-0418">Kinase</keyword>
<dbReference type="InterPro" id="IPR011009">
    <property type="entry name" value="Kinase-like_dom_sf"/>
</dbReference>
<proteinExistence type="predicted"/>
<dbReference type="Proteomes" id="UP000000759">
    <property type="component" value="Chromosome 11"/>
</dbReference>
<dbReference type="GeneID" id="7204461"/>
<keyword evidence="3" id="KW-0547">Nucleotide-binding</keyword>
<evidence type="ECO:0000256" key="2">
    <source>
        <dbReference type="ARBA" id="ARBA00022679"/>
    </source>
</evidence>
<dbReference type="PROSITE" id="PS50011">
    <property type="entry name" value="PROTEIN_KINASE_DOM"/>
    <property type="match status" value="1"/>
</dbReference>
<evidence type="ECO:0000256" key="1">
    <source>
        <dbReference type="ARBA" id="ARBA00022527"/>
    </source>
</evidence>
<dbReference type="AlphaFoldDB" id="B5Y490"/>
<gene>
    <name evidence="7" type="ORF">PHATR_4994</name>
</gene>
<dbReference type="Gene3D" id="1.10.510.10">
    <property type="entry name" value="Transferase(Phosphotransferase) domain 1"/>
    <property type="match status" value="1"/>
</dbReference>
<keyword evidence="8" id="KW-1185">Reference proteome</keyword>
<dbReference type="OrthoDB" id="40902at2759"/>
<feature type="non-terminal residue" evidence="7">
    <location>
        <position position="1"/>
    </location>
</feature>
<dbReference type="SMART" id="SM00220">
    <property type="entry name" value="S_TKc"/>
    <property type="match status" value="1"/>
</dbReference>
<dbReference type="GO" id="GO:0004674">
    <property type="term" value="F:protein serine/threonine kinase activity"/>
    <property type="evidence" value="ECO:0007669"/>
    <property type="project" value="UniProtKB-KW"/>
</dbReference>
<name>B5Y490_PHATC</name>
<dbReference type="InterPro" id="IPR008271">
    <property type="entry name" value="Ser/Thr_kinase_AS"/>
</dbReference>
<sequence>LRGIFETSEHVVLDLELLGGLDLFQYISHKGVLMESEAAHILRDILVCLEGMNRVGLSHRDIKPANVLLCRNSGTNSGPRVKVCDFGMSTFCGVDGQVRGRCGTPGYVAPEIFLAGVHGGYGNKVDIFSAGVTLYVMLCGYEPFYGESDAELVEANKTANVEYPTDDWSAVSLEARDLVERMLKADPMKRPSAREALEHAWIQEHCTQN</sequence>
<evidence type="ECO:0000259" key="6">
    <source>
        <dbReference type="PROSITE" id="PS50011"/>
    </source>
</evidence>